<evidence type="ECO:0000256" key="1">
    <source>
        <dbReference type="SAM" id="MobiDB-lite"/>
    </source>
</evidence>
<accession>M8CBB5</accession>
<reference evidence="2" key="1">
    <citation type="submission" date="2015-06" db="UniProtKB">
        <authorList>
            <consortium name="EnsemblPlants"/>
        </authorList>
    </citation>
    <scope>IDENTIFICATION</scope>
</reference>
<proteinExistence type="predicted"/>
<organism evidence="2">
    <name type="scientific">Aegilops tauschii</name>
    <name type="common">Tausch's goatgrass</name>
    <name type="synonym">Aegilops squarrosa</name>
    <dbReference type="NCBI Taxonomy" id="37682"/>
    <lineage>
        <taxon>Eukaryota</taxon>
        <taxon>Viridiplantae</taxon>
        <taxon>Streptophyta</taxon>
        <taxon>Embryophyta</taxon>
        <taxon>Tracheophyta</taxon>
        <taxon>Spermatophyta</taxon>
        <taxon>Magnoliopsida</taxon>
        <taxon>Liliopsida</taxon>
        <taxon>Poales</taxon>
        <taxon>Poaceae</taxon>
        <taxon>BOP clade</taxon>
        <taxon>Pooideae</taxon>
        <taxon>Triticodae</taxon>
        <taxon>Triticeae</taxon>
        <taxon>Triticinae</taxon>
        <taxon>Aegilops</taxon>
    </lineage>
</organism>
<name>M8CBB5_AEGTA</name>
<dbReference type="AlphaFoldDB" id="M8CBB5"/>
<feature type="region of interest" description="Disordered" evidence="1">
    <location>
        <begin position="1"/>
        <end position="31"/>
    </location>
</feature>
<protein>
    <submittedName>
        <fullName evidence="2">Uncharacterized protein</fullName>
    </submittedName>
</protein>
<feature type="compositionally biased region" description="Acidic residues" evidence="1">
    <location>
        <begin position="9"/>
        <end position="18"/>
    </location>
</feature>
<evidence type="ECO:0000313" key="2">
    <source>
        <dbReference type="EnsemblPlants" id="EMT31649"/>
    </source>
</evidence>
<sequence length="69" mass="7193">MSASGLGGDPDDDIDGDEKESMPNSPCLPSKNSLVLGGYGAFCAEGIVHSKEKCKGIVHSQQNVKQLSD</sequence>
<dbReference type="EnsemblPlants" id="EMT31649">
    <property type="protein sequence ID" value="EMT31649"/>
    <property type="gene ID" value="F775_32928"/>
</dbReference>